<evidence type="ECO:0000313" key="4">
    <source>
        <dbReference type="Proteomes" id="UP001242368"/>
    </source>
</evidence>
<dbReference type="EMBL" id="JAUFQU010000052">
    <property type="protein sequence ID" value="MDN3709699.1"/>
    <property type="molecule type" value="Genomic_DNA"/>
</dbReference>
<name>A0ABT8CQB8_9FLAO</name>
<reference evidence="2" key="1">
    <citation type="journal article" date="2014" name="Int. J. Syst. Evol. Microbiol.">
        <title>Complete genome of a new Firmicutes species belonging to the dominant human colonic microbiota ('Ruminococcus bicirculans') reveals two chromosomes and a selective capacity to utilize plant glucans.</title>
        <authorList>
            <consortium name="NISC Comparative Sequencing Program"/>
            <person name="Wegmann U."/>
            <person name="Louis P."/>
            <person name="Goesmann A."/>
            <person name="Henrissat B."/>
            <person name="Duncan S.H."/>
            <person name="Flint H.J."/>
        </authorList>
    </citation>
    <scope>NUCLEOTIDE SEQUENCE</scope>
    <source>
        <strain evidence="2">CECT 7184</strain>
    </source>
</reference>
<evidence type="ECO:0000313" key="3">
    <source>
        <dbReference type="EMBL" id="MDN3709699.1"/>
    </source>
</evidence>
<dbReference type="RefSeq" id="WP_290362765.1">
    <property type="nucleotide sequence ID" value="NZ_JAUFQU010000001.1"/>
</dbReference>
<dbReference type="InterPro" id="IPR051604">
    <property type="entry name" value="Ergot_Alk_Oxidoreductase"/>
</dbReference>
<reference evidence="4" key="2">
    <citation type="journal article" date="2019" name="Int. J. Syst. Evol. Microbiol.">
        <title>The Global Catalogue of Microorganisms (GCM) 10K type strain sequencing project: providing services to taxonomists for standard genome sequencing and annotation.</title>
        <authorList>
            <consortium name="The Broad Institute Genomics Platform"/>
            <consortium name="The Broad Institute Genome Sequencing Center for Infectious Disease"/>
            <person name="Wu L."/>
            <person name="Ma J."/>
        </authorList>
    </citation>
    <scope>NUCLEOTIDE SEQUENCE [LARGE SCALE GENOMIC DNA]</scope>
    <source>
        <strain evidence="4">CECT 7184</strain>
    </source>
</reference>
<dbReference type="Gene3D" id="3.90.25.10">
    <property type="entry name" value="UDP-galactose 4-epimerase, domain 1"/>
    <property type="match status" value="1"/>
</dbReference>
<gene>
    <name evidence="2" type="ORF">QW060_06130</name>
    <name evidence="3" type="ORF">QW060_22350</name>
</gene>
<dbReference type="Gene3D" id="3.40.50.720">
    <property type="entry name" value="NAD(P)-binding Rossmann-like Domain"/>
    <property type="match status" value="1"/>
</dbReference>
<dbReference type="PANTHER" id="PTHR43162">
    <property type="match status" value="1"/>
</dbReference>
<dbReference type="SUPFAM" id="SSF51735">
    <property type="entry name" value="NAD(P)-binding Rossmann-fold domains"/>
    <property type="match status" value="1"/>
</dbReference>
<dbReference type="EMBL" id="JAUFQU010000001">
    <property type="protein sequence ID" value="MDN3706708.1"/>
    <property type="molecule type" value="Genomic_DNA"/>
</dbReference>
<evidence type="ECO:0000313" key="2">
    <source>
        <dbReference type="EMBL" id="MDN3706708.1"/>
    </source>
</evidence>
<reference evidence="2" key="3">
    <citation type="submission" date="2023-06" db="EMBL/GenBank/DDBJ databases">
        <authorList>
            <person name="Lucena T."/>
            <person name="Sun Q."/>
        </authorList>
    </citation>
    <scope>NUCLEOTIDE SEQUENCE</scope>
    <source>
        <strain evidence="2">CECT 7184</strain>
    </source>
</reference>
<dbReference type="Pfam" id="PF05368">
    <property type="entry name" value="NmrA"/>
    <property type="match status" value="1"/>
</dbReference>
<comment type="caution">
    <text evidence="2">The sequence shown here is derived from an EMBL/GenBank/DDBJ whole genome shotgun (WGS) entry which is preliminary data.</text>
</comment>
<dbReference type="InterPro" id="IPR008030">
    <property type="entry name" value="NmrA-like"/>
</dbReference>
<organism evidence="2 4">
    <name type="scientific">Paenimyroides ceti</name>
    <dbReference type="NCBI Taxonomy" id="395087"/>
    <lineage>
        <taxon>Bacteria</taxon>
        <taxon>Pseudomonadati</taxon>
        <taxon>Bacteroidota</taxon>
        <taxon>Flavobacteriia</taxon>
        <taxon>Flavobacteriales</taxon>
        <taxon>Flavobacteriaceae</taxon>
        <taxon>Paenimyroides</taxon>
    </lineage>
</organism>
<dbReference type="InterPro" id="IPR036291">
    <property type="entry name" value="NAD(P)-bd_dom_sf"/>
</dbReference>
<dbReference type="Proteomes" id="UP001242368">
    <property type="component" value="Unassembled WGS sequence"/>
</dbReference>
<protein>
    <submittedName>
        <fullName evidence="2">NmrA family NAD(P)-binding protein</fullName>
    </submittedName>
</protein>
<proteinExistence type="predicted"/>
<keyword evidence="4" id="KW-1185">Reference proteome</keyword>
<feature type="domain" description="NmrA-like" evidence="1">
    <location>
        <begin position="2"/>
        <end position="265"/>
    </location>
</feature>
<sequence length="298" mass="32763">MKIVLTGSLGHIGKPLAEGLVAKGHSVTVISSNAGRQNEIEAIGAVPAVGSLEDVGFLAKTFTGADIVYLMEPPANYFNKTIDVYAHRIRIANIYVQAILLAGVTKVVHLSSIGAHTDHGNGMLRIHYEVEQILKELPESVFLKEMRPVGFYYNMFAFIPAIKSQGAIIQNYGGDQKEPWVSPLDIANAIVEEMEKPFNGRTIRYIASDEVSPNEVAQVLGRAIGKPDLKWQVVSDEQFLNTLLAIGFNPQVANGYTEMNASRRTNAYEDYNLHRPQALGKVKLTDFAGEFATVFNKK</sequence>
<accession>A0ABT8CQB8</accession>
<dbReference type="PANTHER" id="PTHR43162:SF1">
    <property type="entry name" value="PRESTALK A DIFFERENTIATION PROTEIN A"/>
    <property type="match status" value="1"/>
</dbReference>
<evidence type="ECO:0000259" key="1">
    <source>
        <dbReference type="Pfam" id="PF05368"/>
    </source>
</evidence>